<evidence type="ECO:0000313" key="3">
    <source>
        <dbReference type="EMBL" id="SFB46883.1"/>
    </source>
</evidence>
<feature type="binding site" evidence="2">
    <location>
        <position position="8"/>
    </location>
    <ligand>
        <name>a divalent metal cation</name>
        <dbReference type="ChEBI" id="CHEBI:60240"/>
        <label>1</label>
    </ligand>
</feature>
<dbReference type="SUPFAM" id="SSF51556">
    <property type="entry name" value="Metallo-dependent hydrolases"/>
    <property type="match status" value="1"/>
</dbReference>
<feature type="binding site" evidence="2">
    <location>
        <position position="124"/>
    </location>
    <ligand>
        <name>a divalent metal cation</name>
        <dbReference type="ChEBI" id="CHEBI:60240"/>
        <label>2</label>
    </ligand>
</feature>
<name>A0A1I1BEF1_9CLOT</name>
<keyword evidence="1" id="KW-0378">Hydrolase</keyword>
<evidence type="ECO:0000256" key="2">
    <source>
        <dbReference type="PIRSR" id="PIRSR005902-1"/>
    </source>
</evidence>
<dbReference type="AlphaFoldDB" id="A0A1I1BEF1"/>
<organism evidence="3 4">
    <name type="scientific">Clostridium frigidicarnis</name>
    <dbReference type="NCBI Taxonomy" id="84698"/>
    <lineage>
        <taxon>Bacteria</taxon>
        <taxon>Bacillati</taxon>
        <taxon>Bacillota</taxon>
        <taxon>Clostridia</taxon>
        <taxon>Eubacteriales</taxon>
        <taxon>Clostridiaceae</taxon>
        <taxon>Clostridium</taxon>
    </lineage>
</organism>
<dbReference type="EMBL" id="FOKI01000080">
    <property type="protein sequence ID" value="SFB46883.1"/>
    <property type="molecule type" value="Genomic_DNA"/>
</dbReference>
<dbReference type="Proteomes" id="UP000198619">
    <property type="component" value="Unassembled WGS sequence"/>
</dbReference>
<dbReference type="InterPro" id="IPR001130">
    <property type="entry name" value="TatD-like"/>
</dbReference>
<evidence type="ECO:0000256" key="1">
    <source>
        <dbReference type="ARBA" id="ARBA00022801"/>
    </source>
</evidence>
<dbReference type="Gene3D" id="3.20.20.140">
    <property type="entry name" value="Metal-dependent hydrolases"/>
    <property type="match status" value="1"/>
</dbReference>
<sequence>MYIDAHSHLDHYSELDLVKALEEIDNYNIYTITNSMDLESYNTNNEIATKSDFVIPAFGIHPFRAKQYVNDLNELLPYMEESTLIGEIGLDFNNIGEHEKIAQMKVFEFFLENAKNMDKFVNIHTNGTETYVFDTLRKFQCDKVIIHWYRGDIDTLYKMIENSYYFTINSEMLKNDNIIKIIEAIPNDRILVETDGPNGENYFKDRVIMPREILSITRELSEIKNMKEETLKNLLIDNFQGILKD</sequence>
<protein>
    <submittedName>
        <fullName evidence="3">TatD DNase family protein</fullName>
    </submittedName>
</protein>
<dbReference type="InterPro" id="IPR018228">
    <property type="entry name" value="DNase_TatD-rel_CS"/>
</dbReference>
<feature type="binding site" evidence="2">
    <location>
        <position position="6"/>
    </location>
    <ligand>
        <name>a divalent metal cation</name>
        <dbReference type="ChEBI" id="CHEBI:60240"/>
        <label>1</label>
    </ligand>
</feature>
<gene>
    <name evidence="3" type="ORF">SAMN04488528_10806</name>
</gene>
<feature type="binding site" evidence="2">
    <location>
        <position position="87"/>
    </location>
    <ligand>
        <name>a divalent metal cation</name>
        <dbReference type="ChEBI" id="CHEBI:60240"/>
        <label>1</label>
    </ligand>
</feature>
<dbReference type="RefSeq" id="WP_177199518.1">
    <property type="nucleotide sequence ID" value="NZ_FOKI01000080.1"/>
</dbReference>
<dbReference type="PIRSF" id="PIRSF005902">
    <property type="entry name" value="DNase_TatD"/>
    <property type="match status" value="1"/>
</dbReference>
<dbReference type="PANTHER" id="PTHR46124">
    <property type="entry name" value="D-AMINOACYL-TRNA DEACYLASE"/>
    <property type="match status" value="1"/>
</dbReference>
<dbReference type="GO" id="GO:0016788">
    <property type="term" value="F:hydrolase activity, acting on ester bonds"/>
    <property type="evidence" value="ECO:0007669"/>
    <property type="project" value="InterPro"/>
</dbReference>
<feature type="binding site" evidence="2">
    <location>
        <position position="195"/>
    </location>
    <ligand>
        <name>a divalent metal cation</name>
        <dbReference type="ChEBI" id="CHEBI:60240"/>
        <label>1</label>
    </ligand>
</feature>
<feature type="binding site" evidence="2">
    <location>
        <position position="147"/>
    </location>
    <ligand>
        <name>a divalent metal cation</name>
        <dbReference type="ChEBI" id="CHEBI:60240"/>
        <label>2</label>
    </ligand>
</feature>
<reference evidence="3 4" key="1">
    <citation type="submission" date="2016-10" db="EMBL/GenBank/DDBJ databases">
        <authorList>
            <person name="de Groot N.N."/>
        </authorList>
    </citation>
    <scope>NUCLEOTIDE SEQUENCE [LARGE SCALE GENOMIC DNA]</scope>
    <source>
        <strain evidence="3 4">DSM 12271</strain>
    </source>
</reference>
<dbReference type="STRING" id="84698.SAMN04488528_10806"/>
<dbReference type="Pfam" id="PF01026">
    <property type="entry name" value="TatD_DNase"/>
    <property type="match status" value="1"/>
</dbReference>
<dbReference type="PANTHER" id="PTHR46124:SF2">
    <property type="entry name" value="D-AMINOACYL-TRNA DEACYLASE"/>
    <property type="match status" value="1"/>
</dbReference>
<keyword evidence="4" id="KW-1185">Reference proteome</keyword>
<dbReference type="GO" id="GO:0046872">
    <property type="term" value="F:metal ion binding"/>
    <property type="evidence" value="ECO:0007669"/>
    <property type="project" value="UniProtKB-KW"/>
</dbReference>
<dbReference type="PROSITE" id="PS01137">
    <property type="entry name" value="TATD_1"/>
    <property type="match status" value="1"/>
</dbReference>
<dbReference type="InterPro" id="IPR032466">
    <property type="entry name" value="Metal_Hydrolase"/>
</dbReference>
<accession>A0A1I1BEF1</accession>
<keyword evidence="2" id="KW-0479">Metal-binding</keyword>
<proteinExistence type="predicted"/>
<evidence type="ECO:0000313" key="4">
    <source>
        <dbReference type="Proteomes" id="UP000198619"/>
    </source>
</evidence>